<dbReference type="AlphaFoldDB" id="A0A059C3E9"/>
<sequence length="69" mass="7737">MNPCAKQSLFCLQIFYQTLLSKISPIGSRKHVLSDKISLYFHFLKELNLTKMCFGKPEKGLLNMAGGSA</sequence>
<gene>
    <name evidence="1" type="ORF">EUGRSUZ_E01182</name>
</gene>
<evidence type="ECO:0000313" key="1">
    <source>
        <dbReference type="EMBL" id="KCW72736.1"/>
    </source>
</evidence>
<dbReference type="EMBL" id="KK198757">
    <property type="protein sequence ID" value="KCW72736.1"/>
    <property type="molecule type" value="Genomic_DNA"/>
</dbReference>
<dbReference type="InParanoid" id="A0A059C3E9"/>
<accession>A0A059C3E9</accession>
<reference evidence="1" key="1">
    <citation type="submission" date="2013-07" db="EMBL/GenBank/DDBJ databases">
        <title>The genome of Eucalyptus grandis.</title>
        <authorList>
            <person name="Schmutz J."/>
            <person name="Hayes R."/>
            <person name="Myburg A."/>
            <person name="Tuskan G."/>
            <person name="Grattapaglia D."/>
            <person name="Rokhsar D.S."/>
        </authorList>
    </citation>
    <scope>NUCLEOTIDE SEQUENCE</scope>
    <source>
        <tissue evidence="1">Leaf extractions</tissue>
    </source>
</reference>
<name>A0A059C3E9_EUCGR</name>
<organism evidence="1">
    <name type="scientific">Eucalyptus grandis</name>
    <name type="common">Flooded gum</name>
    <dbReference type="NCBI Taxonomy" id="71139"/>
    <lineage>
        <taxon>Eukaryota</taxon>
        <taxon>Viridiplantae</taxon>
        <taxon>Streptophyta</taxon>
        <taxon>Embryophyta</taxon>
        <taxon>Tracheophyta</taxon>
        <taxon>Spermatophyta</taxon>
        <taxon>Magnoliopsida</taxon>
        <taxon>eudicotyledons</taxon>
        <taxon>Gunneridae</taxon>
        <taxon>Pentapetalae</taxon>
        <taxon>rosids</taxon>
        <taxon>malvids</taxon>
        <taxon>Myrtales</taxon>
        <taxon>Myrtaceae</taxon>
        <taxon>Myrtoideae</taxon>
        <taxon>Eucalypteae</taxon>
        <taxon>Eucalyptus</taxon>
    </lineage>
</organism>
<proteinExistence type="predicted"/>
<dbReference type="Gramene" id="KCW72736">
    <property type="protein sequence ID" value="KCW72736"/>
    <property type="gene ID" value="EUGRSUZ_E01182"/>
</dbReference>
<protein>
    <submittedName>
        <fullName evidence="1">Uncharacterized protein</fullName>
    </submittedName>
</protein>